<feature type="compositionally biased region" description="Polar residues" evidence="2">
    <location>
        <begin position="740"/>
        <end position="751"/>
    </location>
</feature>
<accession>A0ABD3MA21</accession>
<feature type="region of interest" description="Disordered" evidence="2">
    <location>
        <begin position="585"/>
        <end position="765"/>
    </location>
</feature>
<dbReference type="PANTHER" id="PTHR24111">
    <property type="entry name" value="LEUCINE-RICH REPEAT-CONTAINING PROTEIN 34"/>
    <property type="match status" value="1"/>
</dbReference>
<name>A0ABD3MA21_9STRA</name>
<feature type="transmembrane region" description="Helical" evidence="3">
    <location>
        <begin position="853"/>
        <end position="872"/>
    </location>
</feature>
<feature type="compositionally biased region" description="Low complexity" evidence="2">
    <location>
        <begin position="679"/>
        <end position="703"/>
    </location>
</feature>
<sequence length="1080" mass="119620">MNDFGAETRRSCPSKEIAGIGAIIKSNIMAPRSYSQTMSTASSSLYTEDASSAMEEIIPLDEPAKMSPPAIMAELKFYGVPLPFDVSNRNELEMTLLSARRGNSGGIGSPKRQQQQQQPGVAVNDEQPGAGEHGNPDQHHQPHEPPWSGRAPQHHNGQALPPNNLYDVGGGDNHTRFPLTPDNNIPSPILQIIRTSADPSMKSINLDNRALGDREIIKLSEAMLNNRTITSLSLRNCSITDEGSKGLAKMLLKNTTLKELHLDANRISTEGAASLSTALITNETLAVLTLKNNSALSDTGVVYLIGALEHNTTLLTLDVNNCGVKHSGRLLQIEKIMDDRQMNSSFENLLERLVDDDFRVTGIDLSGRHIGDKGVERLAEALADNTQVRQVWLRDCNIGNGGAKALASCLEQNMAIVDLFLGKNSIGDEGVVAISDALAVNNLTLISLELDDNEVGVRGLDSFARALEKNTSVLVASFDNNPVAHGDSSRKVDELLKKLEVKRNELNLVSFVVDPDAASANSASEGNQSGLVRMSVCSSYMPSTYRRAGFTSQAGPAAYLSATPLSRPDLRKPIESTHKYSVYSTARRQEQGAQKQPPPPPVQQQQHHHQPKPLQQQQRQHQPQLQPQPQQQQQQQPQRQHQLRQPQQQQRQLKPQRSRSPRPKENNPEPNNTSHRESSNLSSQQKLSNGSSPKQSSKPKPSSANQHYPAVPVLRQRAPSKSPPKSITYESARVPPIPPMSQNLAPVSTKLSNSRSNIPRSNSEERMRLLSKTTSGYNDHNDSWRKQTRTTATPTEIPTNVHVSQKNIKASESMKQSDTQQNFNITINKLWCRVETMKRTNHIAAAHYRSLHFWFWFVPISLSILMVILLSLASGIKVIGKYQVEIAIISGFFSCAAFVLYVLQSKSRWSSRASAHRFAELELVQVAFRLDMLGKFEGHGLTTGSHTTTSRANAIRDLYRIDVYLQAMQQCTPPIPEFIQSIFYLFTSRLQGICLNYPTAVKLRMCYDESSGLGDSSPVPVGMHFDALELLVREIEDYFLYPLFMPKATKVVGRTIDIFFATKEVDDDGETRELSFESVA</sequence>
<keyword evidence="3" id="KW-0472">Membrane</keyword>
<keyword evidence="5" id="KW-1185">Reference proteome</keyword>
<dbReference type="Proteomes" id="UP001530293">
    <property type="component" value="Unassembled WGS sequence"/>
</dbReference>
<reference evidence="4 5" key="1">
    <citation type="submission" date="2024-10" db="EMBL/GenBank/DDBJ databases">
        <title>Updated reference genomes for cyclostephanoid diatoms.</title>
        <authorList>
            <person name="Roberts W.R."/>
            <person name="Alverson A.J."/>
        </authorList>
    </citation>
    <scope>NUCLEOTIDE SEQUENCE [LARGE SCALE GENOMIC DNA]</scope>
    <source>
        <strain evidence="4 5">AJA232-27</strain>
    </source>
</reference>
<feature type="compositionally biased region" description="Basic and acidic residues" evidence="2">
    <location>
        <begin position="134"/>
        <end position="143"/>
    </location>
</feature>
<dbReference type="InterPro" id="IPR052201">
    <property type="entry name" value="LRR-containing_regulator"/>
</dbReference>
<evidence type="ECO:0000256" key="1">
    <source>
        <dbReference type="ARBA" id="ARBA00022737"/>
    </source>
</evidence>
<dbReference type="Pfam" id="PF13516">
    <property type="entry name" value="LRR_6"/>
    <property type="match status" value="4"/>
</dbReference>
<feature type="compositionally biased region" description="Low complexity" evidence="2">
    <location>
        <begin position="752"/>
        <end position="761"/>
    </location>
</feature>
<proteinExistence type="predicted"/>
<dbReference type="EMBL" id="JALLBG020000219">
    <property type="protein sequence ID" value="KAL3758811.1"/>
    <property type="molecule type" value="Genomic_DNA"/>
</dbReference>
<gene>
    <name evidence="4" type="ORF">ACHAWU_007928</name>
</gene>
<evidence type="ECO:0000313" key="5">
    <source>
        <dbReference type="Proteomes" id="UP001530293"/>
    </source>
</evidence>
<dbReference type="AlphaFoldDB" id="A0ABD3MA21"/>
<protein>
    <submittedName>
        <fullName evidence="4">Uncharacterized protein</fullName>
    </submittedName>
</protein>
<dbReference type="InterPro" id="IPR032675">
    <property type="entry name" value="LRR_dom_sf"/>
</dbReference>
<dbReference type="Gene3D" id="3.80.10.10">
    <property type="entry name" value="Ribonuclease Inhibitor"/>
    <property type="match status" value="2"/>
</dbReference>
<keyword evidence="3" id="KW-0812">Transmembrane</keyword>
<evidence type="ECO:0000313" key="4">
    <source>
        <dbReference type="EMBL" id="KAL3758811.1"/>
    </source>
</evidence>
<dbReference type="InterPro" id="IPR001611">
    <property type="entry name" value="Leu-rich_rpt"/>
</dbReference>
<comment type="caution">
    <text evidence="4">The sequence shown here is derived from an EMBL/GenBank/DDBJ whole genome shotgun (WGS) entry which is preliminary data.</text>
</comment>
<keyword evidence="1" id="KW-0677">Repeat</keyword>
<feature type="compositionally biased region" description="Low complexity" evidence="2">
    <location>
        <begin position="612"/>
        <end position="653"/>
    </location>
</feature>
<evidence type="ECO:0000256" key="3">
    <source>
        <dbReference type="SAM" id="Phobius"/>
    </source>
</evidence>
<organism evidence="4 5">
    <name type="scientific">Discostella pseudostelligera</name>
    <dbReference type="NCBI Taxonomy" id="259834"/>
    <lineage>
        <taxon>Eukaryota</taxon>
        <taxon>Sar</taxon>
        <taxon>Stramenopiles</taxon>
        <taxon>Ochrophyta</taxon>
        <taxon>Bacillariophyta</taxon>
        <taxon>Coscinodiscophyceae</taxon>
        <taxon>Thalassiosirophycidae</taxon>
        <taxon>Stephanodiscales</taxon>
        <taxon>Stephanodiscaceae</taxon>
        <taxon>Discostella</taxon>
    </lineage>
</organism>
<evidence type="ECO:0000256" key="2">
    <source>
        <dbReference type="SAM" id="MobiDB-lite"/>
    </source>
</evidence>
<dbReference type="PANTHER" id="PTHR24111:SF0">
    <property type="entry name" value="LEUCINE-RICH REPEAT-CONTAINING PROTEIN"/>
    <property type="match status" value="1"/>
</dbReference>
<feature type="transmembrane region" description="Helical" evidence="3">
    <location>
        <begin position="884"/>
        <end position="903"/>
    </location>
</feature>
<dbReference type="SMART" id="SM00368">
    <property type="entry name" value="LRR_RI"/>
    <property type="match status" value="8"/>
</dbReference>
<dbReference type="SUPFAM" id="SSF52047">
    <property type="entry name" value="RNI-like"/>
    <property type="match status" value="1"/>
</dbReference>
<feature type="region of interest" description="Disordered" evidence="2">
    <location>
        <begin position="100"/>
        <end position="185"/>
    </location>
</feature>
<keyword evidence="3" id="KW-1133">Transmembrane helix</keyword>